<comment type="subcellular location">
    <subcellularLocation>
        <location evidence="1">Cytoplasm</location>
    </subcellularLocation>
</comment>
<comment type="caution">
    <text evidence="9">The sequence shown here is derived from an EMBL/GenBank/DDBJ whole genome shotgun (WGS) entry which is preliminary data.</text>
</comment>
<dbReference type="Gene3D" id="1.20.5.5160">
    <property type="match status" value="1"/>
</dbReference>
<dbReference type="Proteomes" id="UP001530400">
    <property type="component" value="Unassembled WGS sequence"/>
</dbReference>
<dbReference type="Gene3D" id="1.10.510.10">
    <property type="entry name" value="Transferase(Phosphotransferase) domain 1"/>
    <property type="match status" value="2"/>
</dbReference>
<keyword evidence="5" id="KW-0067">ATP-binding</keyword>
<evidence type="ECO:0000256" key="5">
    <source>
        <dbReference type="ARBA" id="ARBA00022840"/>
    </source>
</evidence>
<dbReference type="InterPro" id="IPR011009">
    <property type="entry name" value="Kinase-like_dom_sf"/>
</dbReference>
<evidence type="ECO:0000256" key="3">
    <source>
        <dbReference type="ARBA" id="ARBA00022664"/>
    </source>
</evidence>
<keyword evidence="6" id="KW-0175">Coiled coil</keyword>
<proteinExistence type="predicted"/>
<sequence length="575" mass="64386">MDGLEDTVGKLSLTAKEWRPGQGFASPEPETTRQISAESTGWNGEERLDSQSSWGESSQSINVNGTHFFNQTHQQQQQQQSTIPNQNPRRLPRSTLRSSLSLPTEEYHHYRDLSLCCQTEMSPDDIRHKAVPPTFCRAYCLDNVASDHHPDSLSTRRSSFGYPSIVLRVTSTTDGNLYVLRRIDSAMKCVNHTICQTVMNSWLGNPMGGMMKERIVGGGSGSFDHPGVVRLYKCFLSQRAVFFVHHYHAGAVTFKERFFNNESSRSGIPLPESFIWSCLTQLVSAILAVHGSNLALRTLQLNHILCTQEGCLNSPSTSLYGIPKVRLRINCVGVVDVLEFETRKTLEELQREDMRALGCLLLSMTTGTEVSVSDIYRNNTQQQQSMFLNQYLGFVRQNYSRDLHSLIETLLNPTMPPPPIRAVAANMAIRVFEEMDGVHSSMDQMHDALLGVYESGRALRLMLKLAFVNERPEMGIDQRWSESGDCYILKLFRDFDQQIGCSVFHQADGAGRPAMDLGHVISSLNKLDAADEEMIVLTSRDGKNVLVVSFADVALCLEKAYQELVSNSVPHPAVQ</sequence>
<dbReference type="GO" id="GO:0006397">
    <property type="term" value="P:mRNA processing"/>
    <property type="evidence" value="ECO:0007669"/>
    <property type="project" value="UniProtKB-KW"/>
</dbReference>
<evidence type="ECO:0000256" key="7">
    <source>
        <dbReference type="SAM" id="MobiDB-lite"/>
    </source>
</evidence>
<feature type="compositionally biased region" description="Polar residues" evidence="7">
    <location>
        <begin position="32"/>
        <end position="42"/>
    </location>
</feature>
<evidence type="ECO:0000259" key="8">
    <source>
        <dbReference type="PROSITE" id="PS50011"/>
    </source>
</evidence>
<keyword evidence="10" id="KW-1185">Reference proteome</keyword>
<dbReference type="Gene3D" id="1.10.287.3700">
    <property type="match status" value="1"/>
</dbReference>
<evidence type="ECO:0000256" key="2">
    <source>
        <dbReference type="ARBA" id="ARBA00022490"/>
    </source>
</evidence>
<feature type="region of interest" description="Disordered" evidence="7">
    <location>
        <begin position="1"/>
        <end position="93"/>
    </location>
</feature>
<dbReference type="InterPro" id="IPR030844">
    <property type="entry name" value="PAN3"/>
</dbReference>
<dbReference type="AlphaFoldDB" id="A0ABD3Q8X1"/>
<evidence type="ECO:0000256" key="6">
    <source>
        <dbReference type="ARBA" id="ARBA00023054"/>
    </source>
</evidence>
<feature type="compositionally biased region" description="Low complexity" evidence="7">
    <location>
        <begin position="50"/>
        <end position="60"/>
    </location>
</feature>
<dbReference type="PANTHER" id="PTHR12272:SF11">
    <property type="entry name" value="PAN2-PAN3 DEADENYLATION COMPLEX SUBUNIT PAN3"/>
    <property type="match status" value="1"/>
</dbReference>
<accession>A0ABD3Q8X1</accession>
<keyword evidence="3" id="KW-0507">mRNA processing</keyword>
<reference evidence="9 10" key="1">
    <citation type="submission" date="2024-10" db="EMBL/GenBank/DDBJ databases">
        <title>Updated reference genomes for cyclostephanoid diatoms.</title>
        <authorList>
            <person name="Roberts W.R."/>
            <person name="Alverson A.J."/>
        </authorList>
    </citation>
    <scope>NUCLEOTIDE SEQUENCE [LARGE SCALE GENOMIC DNA]</scope>
    <source>
        <strain evidence="9 10">AJA010-31</strain>
    </source>
</reference>
<feature type="compositionally biased region" description="Polar residues" evidence="7">
    <location>
        <begin position="61"/>
        <end position="73"/>
    </location>
</feature>
<evidence type="ECO:0000256" key="4">
    <source>
        <dbReference type="ARBA" id="ARBA00022741"/>
    </source>
</evidence>
<protein>
    <recommendedName>
        <fullName evidence="8">Protein kinase domain-containing protein</fullName>
    </recommendedName>
</protein>
<dbReference type="PROSITE" id="PS50011">
    <property type="entry name" value="PROTEIN_KINASE_DOM"/>
    <property type="match status" value="1"/>
</dbReference>
<dbReference type="SUPFAM" id="SSF56112">
    <property type="entry name" value="Protein kinase-like (PK-like)"/>
    <property type="match status" value="1"/>
</dbReference>
<evidence type="ECO:0000313" key="9">
    <source>
        <dbReference type="EMBL" id="KAL3796615.1"/>
    </source>
</evidence>
<dbReference type="GO" id="GO:0005737">
    <property type="term" value="C:cytoplasm"/>
    <property type="evidence" value="ECO:0007669"/>
    <property type="project" value="UniProtKB-SubCell"/>
</dbReference>
<dbReference type="Pfam" id="PF18101">
    <property type="entry name" value="Pan3_CK"/>
    <property type="match status" value="1"/>
</dbReference>
<gene>
    <name evidence="9" type="ORF">ACHAWO_010319</name>
</gene>
<dbReference type="PANTHER" id="PTHR12272">
    <property type="entry name" value="DEADENYLATION COMPLEX SUBUNIT PAN3"/>
    <property type="match status" value="1"/>
</dbReference>
<organism evidence="9 10">
    <name type="scientific">Cyclotella atomus</name>
    <dbReference type="NCBI Taxonomy" id="382360"/>
    <lineage>
        <taxon>Eukaryota</taxon>
        <taxon>Sar</taxon>
        <taxon>Stramenopiles</taxon>
        <taxon>Ochrophyta</taxon>
        <taxon>Bacillariophyta</taxon>
        <taxon>Coscinodiscophyceae</taxon>
        <taxon>Thalassiosirophycidae</taxon>
        <taxon>Stephanodiscales</taxon>
        <taxon>Stephanodiscaceae</taxon>
        <taxon>Cyclotella</taxon>
    </lineage>
</organism>
<evidence type="ECO:0000313" key="10">
    <source>
        <dbReference type="Proteomes" id="UP001530400"/>
    </source>
</evidence>
<evidence type="ECO:0000256" key="1">
    <source>
        <dbReference type="ARBA" id="ARBA00004496"/>
    </source>
</evidence>
<dbReference type="EMBL" id="JALLPJ020000292">
    <property type="protein sequence ID" value="KAL3796615.1"/>
    <property type="molecule type" value="Genomic_DNA"/>
</dbReference>
<name>A0ABD3Q8X1_9STRA</name>
<dbReference type="GO" id="GO:0005524">
    <property type="term" value="F:ATP binding"/>
    <property type="evidence" value="ECO:0007669"/>
    <property type="project" value="UniProtKB-KW"/>
</dbReference>
<dbReference type="InterPro" id="IPR041332">
    <property type="entry name" value="Pan3_CK"/>
</dbReference>
<keyword evidence="2" id="KW-0963">Cytoplasm</keyword>
<keyword evidence="4" id="KW-0547">Nucleotide-binding</keyword>
<feature type="domain" description="Protein kinase" evidence="8">
    <location>
        <begin position="152"/>
        <end position="442"/>
    </location>
</feature>
<dbReference type="InterPro" id="IPR000719">
    <property type="entry name" value="Prot_kinase_dom"/>
</dbReference>